<feature type="compositionally biased region" description="Polar residues" evidence="1">
    <location>
        <begin position="172"/>
        <end position="188"/>
    </location>
</feature>
<evidence type="ECO:0000313" key="2">
    <source>
        <dbReference type="EMBL" id="KFO35946.1"/>
    </source>
</evidence>
<evidence type="ECO:0000256" key="1">
    <source>
        <dbReference type="SAM" id="MobiDB-lite"/>
    </source>
</evidence>
<dbReference type="AlphaFoldDB" id="A0A091EK77"/>
<keyword evidence="3" id="KW-1185">Reference proteome</keyword>
<feature type="region of interest" description="Disordered" evidence="1">
    <location>
        <begin position="30"/>
        <end position="76"/>
    </location>
</feature>
<sequence length="247" mass="26278">MPRLLGDALEPAEQLLQKPAEEQLINVHVHSNPRHPTEVSESVPILEDLTLQSQEGNPKMTQGEREKSSLFQGLEETSRCHPAEALPYPQAALCPEGSGQDRGAVMGPVPRSQEGAGLGMGRHADSREVNPPPVPKRNVTTAKTRGCSHTGLDFRDQAPPEVWIPEESKISWQTGPQSRGQSLASNCGQLGHLGETVGPRDTLTTGTGPGGVKLLQDAVLRVQPTDASLSATSPNSGHLVLDPCGPK</sequence>
<feature type="compositionally biased region" description="Polar residues" evidence="1">
    <location>
        <begin position="50"/>
        <end position="60"/>
    </location>
</feature>
<evidence type="ECO:0000313" key="3">
    <source>
        <dbReference type="Proteomes" id="UP000028990"/>
    </source>
</evidence>
<gene>
    <name evidence="2" type="ORF">H920_02642</name>
</gene>
<accession>A0A091EK77</accession>
<reference evidence="2 3" key="1">
    <citation type="submission" date="2013-11" db="EMBL/GenBank/DDBJ databases">
        <title>The Damaraland mole rat (Fukomys damarensis) genome and evolution of African mole rats.</title>
        <authorList>
            <person name="Gladyshev V.N."/>
            <person name="Fang X."/>
        </authorList>
    </citation>
    <scope>NUCLEOTIDE SEQUENCE [LARGE SCALE GENOMIC DNA]</scope>
    <source>
        <tissue evidence="2">Liver</tissue>
    </source>
</reference>
<protein>
    <submittedName>
        <fullName evidence="2">Uncharacterized protein</fullName>
    </submittedName>
</protein>
<dbReference type="EMBL" id="KN121596">
    <property type="protein sequence ID" value="KFO35946.1"/>
    <property type="molecule type" value="Genomic_DNA"/>
</dbReference>
<name>A0A091EK77_FUKDA</name>
<dbReference type="Proteomes" id="UP000028990">
    <property type="component" value="Unassembled WGS sequence"/>
</dbReference>
<feature type="region of interest" description="Disordered" evidence="1">
    <location>
        <begin position="172"/>
        <end position="210"/>
    </location>
</feature>
<feature type="region of interest" description="Disordered" evidence="1">
    <location>
        <begin position="115"/>
        <end position="156"/>
    </location>
</feature>
<proteinExistence type="predicted"/>
<feature type="region of interest" description="Disordered" evidence="1">
    <location>
        <begin position="226"/>
        <end position="247"/>
    </location>
</feature>
<feature type="compositionally biased region" description="Polar residues" evidence="1">
    <location>
        <begin position="226"/>
        <end position="236"/>
    </location>
</feature>
<organism evidence="2 3">
    <name type="scientific">Fukomys damarensis</name>
    <name type="common">Damaraland mole rat</name>
    <name type="synonym">Cryptomys damarensis</name>
    <dbReference type="NCBI Taxonomy" id="885580"/>
    <lineage>
        <taxon>Eukaryota</taxon>
        <taxon>Metazoa</taxon>
        <taxon>Chordata</taxon>
        <taxon>Craniata</taxon>
        <taxon>Vertebrata</taxon>
        <taxon>Euteleostomi</taxon>
        <taxon>Mammalia</taxon>
        <taxon>Eutheria</taxon>
        <taxon>Euarchontoglires</taxon>
        <taxon>Glires</taxon>
        <taxon>Rodentia</taxon>
        <taxon>Hystricomorpha</taxon>
        <taxon>Bathyergidae</taxon>
        <taxon>Fukomys</taxon>
    </lineage>
</organism>